<name>A0A174KEF2_FLAPL</name>
<sequence length="40" mass="4072">MICRLTEKRSAKAAALTGPTASSSAWATACLLACAADIDM</sequence>
<dbReference type="Proteomes" id="UP000095746">
    <property type="component" value="Unassembled WGS sequence"/>
</dbReference>
<reference evidence="1 2" key="1">
    <citation type="submission" date="2015-09" db="EMBL/GenBank/DDBJ databases">
        <authorList>
            <consortium name="Pathogen Informatics"/>
        </authorList>
    </citation>
    <scope>NUCLEOTIDE SEQUENCE [LARGE SCALE GENOMIC DNA]</scope>
    <source>
        <strain evidence="1 2">2789STDY5608854</strain>
    </source>
</reference>
<accession>A0A174KEF2</accession>
<evidence type="ECO:0000313" key="1">
    <source>
        <dbReference type="EMBL" id="CUP08208.1"/>
    </source>
</evidence>
<protein>
    <submittedName>
        <fullName evidence="1">Uncharacterized protein</fullName>
    </submittedName>
</protein>
<dbReference type="PROSITE" id="PS51257">
    <property type="entry name" value="PROKAR_LIPOPROTEIN"/>
    <property type="match status" value="1"/>
</dbReference>
<dbReference type="EMBL" id="CYZT01000251">
    <property type="protein sequence ID" value="CUP08208.1"/>
    <property type="molecule type" value="Genomic_DNA"/>
</dbReference>
<evidence type="ECO:0000313" key="2">
    <source>
        <dbReference type="Proteomes" id="UP000095746"/>
    </source>
</evidence>
<proteinExistence type="predicted"/>
<dbReference type="AlphaFoldDB" id="A0A174KEF2"/>
<organism evidence="1 2">
    <name type="scientific">Flavonifractor plautii</name>
    <name type="common">Fusobacterium plautii</name>
    <dbReference type="NCBI Taxonomy" id="292800"/>
    <lineage>
        <taxon>Bacteria</taxon>
        <taxon>Bacillati</taxon>
        <taxon>Bacillota</taxon>
        <taxon>Clostridia</taxon>
        <taxon>Eubacteriales</taxon>
        <taxon>Oscillospiraceae</taxon>
        <taxon>Flavonifractor</taxon>
    </lineage>
</organism>
<gene>
    <name evidence="1" type="ORF">ERS852411_02652</name>
</gene>